<evidence type="ECO:0000313" key="1">
    <source>
        <dbReference type="EMBL" id="ADN01198.1"/>
    </source>
</evidence>
<reference key="1">
    <citation type="submission" date="2009-08" db="EMBL/GenBank/DDBJ databases">
        <title>The genome sequence of Spirochaeta thermophila DSM6192.</title>
        <authorList>
            <person name="Angelov A."/>
            <person name="Mientus M."/>
            <person name="Wittenberg S."/>
            <person name="Lehmann R."/>
            <person name="Liesegang H."/>
            <person name="Daniel R."/>
            <person name="Liebl W."/>
        </authorList>
    </citation>
    <scope>NUCLEOTIDE SEQUENCE</scope>
    <source>
        <strain>DSM 6192</strain>
    </source>
</reference>
<dbReference type="eggNOG" id="ENOG5032X5T">
    <property type="taxonomic scope" value="Bacteria"/>
</dbReference>
<evidence type="ECO:0000313" key="2">
    <source>
        <dbReference type="Proteomes" id="UP000001296"/>
    </source>
</evidence>
<protein>
    <submittedName>
        <fullName evidence="1">Uncharacterized protein</fullName>
    </submittedName>
</protein>
<gene>
    <name evidence="1" type="ordered locus">STHERM_c02240</name>
</gene>
<dbReference type="EMBL" id="CP001698">
    <property type="protein sequence ID" value="ADN01198.1"/>
    <property type="molecule type" value="Genomic_DNA"/>
</dbReference>
<reference evidence="1 2" key="2">
    <citation type="journal article" date="2010" name="J. Bacteriol.">
        <title>Genome sequence of the polysaccharide-degrading, thermophilic anaerobe Spirochaeta thermophila DSM 6192.</title>
        <authorList>
            <person name="Angelov A."/>
            <person name="Liebl S."/>
            <person name="Ballschmiter M."/>
            <person name="Bomeke M."/>
            <person name="Lehmann R."/>
            <person name="Liesegang H."/>
            <person name="Daniel R."/>
            <person name="Liebl W."/>
        </authorList>
    </citation>
    <scope>NUCLEOTIDE SEQUENCE [LARGE SCALE GENOMIC DNA]</scope>
    <source>
        <strain evidence="2">ATCC 49972 / DSM 6192 / RI 19.B1</strain>
    </source>
</reference>
<dbReference type="PaxDb" id="665571-STHERM_c02240"/>
<dbReference type="HOGENOM" id="CLU_118593_0_0_12"/>
<proteinExistence type="predicted"/>
<dbReference type="RefSeq" id="WP_013313039.1">
    <property type="nucleotide sequence ID" value="NC_014484.1"/>
</dbReference>
<dbReference type="Proteomes" id="UP000001296">
    <property type="component" value="Chromosome"/>
</dbReference>
<accession>E0RNS5</accession>
<sequence length="195" mass="22453">MGEIKSALEKALERAAAIEPDKGKLEEERWITKGKQSAARFLEDREFDIKKELKGLSAEQRSWFVKGSVETFLANLTLPSREEELERLPLVMEGLRKVLGEAPLFGMLEQQLSQFFSQYLATYRQVETALLQQFAPRFREKETLLSQQLGMPVKVAPETDPEYQAAFRQHIGQVRAQYEQHLSQVKAQIRKMLLA</sequence>
<dbReference type="Pfam" id="PF20362">
    <property type="entry name" value="DUF6657"/>
    <property type="match status" value="1"/>
</dbReference>
<dbReference type="AlphaFoldDB" id="E0RNS5"/>
<dbReference type="InterPro" id="IPR046598">
    <property type="entry name" value="DUF6657"/>
</dbReference>
<organism evidence="1 2">
    <name type="scientific">Winmispira thermophila (strain ATCC 49972 / DSM 6192 / RI 19.B1)</name>
    <name type="common">Spirochaeta thermophila</name>
    <dbReference type="NCBI Taxonomy" id="665571"/>
    <lineage>
        <taxon>Bacteria</taxon>
        <taxon>Pseudomonadati</taxon>
        <taxon>Spirochaetota</taxon>
        <taxon>Spirochaetia</taxon>
        <taxon>Winmispirales</taxon>
        <taxon>Winmispiraceae</taxon>
        <taxon>Winmispira</taxon>
    </lineage>
</organism>
<dbReference type="KEGG" id="sta:STHERM_c02240"/>
<name>E0RNS5_WINT6</name>